<sequence>MRREKLSQVRPAAGARPEAARAVLLRHLHRALEDLLVGTALLQPPGVGAAPAGGRPGQRRPSGPSAVRVLRQALPGQGRTVPASAEGALFLPLLRRRRG</sequence>
<evidence type="ECO:0000313" key="2">
    <source>
        <dbReference type="EMBL" id="CAG6589244.1"/>
    </source>
</evidence>
<dbReference type="EMBL" id="HBUE01216550">
    <property type="protein sequence ID" value="CAG6537233.1"/>
    <property type="molecule type" value="Transcribed_RNA"/>
</dbReference>
<dbReference type="EMBL" id="HBUE01323112">
    <property type="protein sequence ID" value="CAG6589244.1"/>
    <property type="molecule type" value="Transcribed_RNA"/>
</dbReference>
<proteinExistence type="predicted"/>
<feature type="region of interest" description="Disordered" evidence="1">
    <location>
        <begin position="45"/>
        <end position="65"/>
    </location>
</feature>
<name>A0A8D8KBJ0_CULPI</name>
<dbReference type="EMBL" id="HBUE01084273">
    <property type="protein sequence ID" value="CAG6479007.1"/>
    <property type="molecule type" value="Transcribed_RNA"/>
</dbReference>
<accession>A0A8D8KBJ0</accession>
<evidence type="ECO:0000256" key="1">
    <source>
        <dbReference type="SAM" id="MobiDB-lite"/>
    </source>
</evidence>
<dbReference type="AlphaFoldDB" id="A0A8D8KBJ0"/>
<reference evidence="2" key="1">
    <citation type="submission" date="2021-05" db="EMBL/GenBank/DDBJ databases">
        <authorList>
            <person name="Alioto T."/>
            <person name="Alioto T."/>
            <person name="Gomez Garrido J."/>
        </authorList>
    </citation>
    <scope>NUCLEOTIDE SEQUENCE</scope>
</reference>
<protein>
    <submittedName>
        <fullName evidence="2">(northern house mosquito) hypothetical protein</fullName>
    </submittedName>
</protein>
<organism evidence="2">
    <name type="scientific">Culex pipiens</name>
    <name type="common">House mosquito</name>
    <dbReference type="NCBI Taxonomy" id="7175"/>
    <lineage>
        <taxon>Eukaryota</taxon>
        <taxon>Metazoa</taxon>
        <taxon>Ecdysozoa</taxon>
        <taxon>Arthropoda</taxon>
        <taxon>Hexapoda</taxon>
        <taxon>Insecta</taxon>
        <taxon>Pterygota</taxon>
        <taxon>Neoptera</taxon>
        <taxon>Endopterygota</taxon>
        <taxon>Diptera</taxon>
        <taxon>Nematocera</taxon>
        <taxon>Culicoidea</taxon>
        <taxon>Culicidae</taxon>
        <taxon>Culicinae</taxon>
        <taxon>Culicini</taxon>
        <taxon>Culex</taxon>
        <taxon>Culex</taxon>
    </lineage>
</organism>